<evidence type="ECO:0000313" key="2">
    <source>
        <dbReference type="EMBL" id="AXI03887.1"/>
    </source>
</evidence>
<proteinExistence type="predicted"/>
<feature type="chain" id="PRO_5016625504" description="Lipoprotein" evidence="1">
    <location>
        <begin position="25"/>
        <end position="330"/>
    </location>
</feature>
<protein>
    <recommendedName>
        <fullName evidence="4">Lipoprotein</fullName>
    </recommendedName>
</protein>
<dbReference type="RefSeq" id="WP_114899995.1">
    <property type="nucleotide sequence ID" value="NZ_CP031222.1"/>
</dbReference>
<accession>A0A345P9C8</accession>
<sequence>MLRMHKISLIVLLATGALFQKALACMPPLPQFHYEYSEETHQTIATDGFRKQEVNLAKDYKEIVQTQDIYSVLRFGSDGNHAFFFERPIVGAEDYKTLEPIQNTTEDESARYGWRYYKDRHSIYVAKDDGKEVMLYTLSSYKPDQYRLAQGILVLNNKAYSEQLELPFKGSDFQTQHIARDFYLVSDGHSSYAPSYSYAPTYLTSQHIEGEEWSRDIGWSKIADLPKLKIIGHIVQIHNICGYEDYYYDVIHEIDGQVFINKTKTDIRADLSNQDELLNALEPYLLQLHLVTEELANKKGIIFKTDLQYPSGWVSYGLVLKNQWHGLKAY</sequence>
<name>A0A345P9C8_9GAMM</name>
<evidence type="ECO:0008006" key="4">
    <source>
        <dbReference type="Google" id="ProtNLM"/>
    </source>
</evidence>
<feature type="signal peptide" evidence="1">
    <location>
        <begin position="1"/>
        <end position="24"/>
    </location>
</feature>
<dbReference type="KEGG" id="mbah:HYN46_14195"/>
<dbReference type="AlphaFoldDB" id="A0A345P9C8"/>
<dbReference type="Proteomes" id="UP000253940">
    <property type="component" value="Chromosome"/>
</dbReference>
<keyword evidence="3" id="KW-1185">Reference proteome</keyword>
<evidence type="ECO:0000313" key="3">
    <source>
        <dbReference type="Proteomes" id="UP000253940"/>
    </source>
</evidence>
<organism evidence="2 3">
    <name type="scientific">Aquirhabdus parva</name>
    <dbReference type="NCBI Taxonomy" id="2283318"/>
    <lineage>
        <taxon>Bacteria</taxon>
        <taxon>Pseudomonadati</taxon>
        <taxon>Pseudomonadota</taxon>
        <taxon>Gammaproteobacteria</taxon>
        <taxon>Moraxellales</taxon>
        <taxon>Moraxellaceae</taxon>
        <taxon>Aquirhabdus</taxon>
    </lineage>
</organism>
<evidence type="ECO:0000256" key="1">
    <source>
        <dbReference type="SAM" id="SignalP"/>
    </source>
</evidence>
<keyword evidence="1" id="KW-0732">Signal</keyword>
<dbReference type="EMBL" id="CP031222">
    <property type="protein sequence ID" value="AXI03887.1"/>
    <property type="molecule type" value="Genomic_DNA"/>
</dbReference>
<dbReference type="OrthoDB" id="6316177at2"/>
<gene>
    <name evidence="2" type="ORF">HYN46_14195</name>
</gene>
<reference evidence="2 3" key="1">
    <citation type="submission" date="2018-07" db="EMBL/GenBank/DDBJ databases">
        <title>Genome sequencing of Moraxellaceae gen. HYN0046.</title>
        <authorList>
            <person name="Kim M."/>
            <person name="Yi H."/>
        </authorList>
    </citation>
    <scope>NUCLEOTIDE SEQUENCE [LARGE SCALE GENOMIC DNA]</scope>
    <source>
        <strain evidence="2 3">HYN0046</strain>
    </source>
</reference>